<evidence type="ECO:0000313" key="2">
    <source>
        <dbReference type="Proteomes" id="UP000887013"/>
    </source>
</evidence>
<dbReference type="Proteomes" id="UP000887013">
    <property type="component" value="Unassembled WGS sequence"/>
</dbReference>
<protein>
    <submittedName>
        <fullName evidence="1">Uncharacterized protein</fullName>
    </submittedName>
</protein>
<reference evidence="1" key="1">
    <citation type="submission" date="2020-08" db="EMBL/GenBank/DDBJ databases">
        <title>Multicomponent nature underlies the extraordinary mechanical properties of spider dragline silk.</title>
        <authorList>
            <person name="Kono N."/>
            <person name="Nakamura H."/>
            <person name="Mori M."/>
            <person name="Yoshida Y."/>
            <person name="Ohtoshi R."/>
            <person name="Malay A.D."/>
            <person name="Moran D.A.P."/>
            <person name="Tomita M."/>
            <person name="Numata K."/>
            <person name="Arakawa K."/>
        </authorList>
    </citation>
    <scope>NUCLEOTIDE SEQUENCE</scope>
</reference>
<dbReference type="AlphaFoldDB" id="A0A8X6Q8Q4"/>
<accession>A0A8X6Q8Q4</accession>
<organism evidence="1 2">
    <name type="scientific">Nephila pilipes</name>
    <name type="common">Giant wood spider</name>
    <name type="synonym">Nephila maculata</name>
    <dbReference type="NCBI Taxonomy" id="299642"/>
    <lineage>
        <taxon>Eukaryota</taxon>
        <taxon>Metazoa</taxon>
        <taxon>Ecdysozoa</taxon>
        <taxon>Arthropoda</taxon>
        <taxon>Chelicerata</taxon>
        <taxon>Arachnida</taxon>
        <taxon>Araneae</taxon>
        <taxon>Araneomorphae</taxon>
        <taxon>Entelegynae</taxon>
        <taxon>Araneoidea</taxon>
        <taxon>Nephilidae</taxon>
        <taxon>Nephila</taxon>
    </lineage>
</organism>
<keyword evidence="2" id="KW-1185">Reference proteome</keyword>
<comment type="caution">
    <text evidence="1">The sequence shown here is derived from an EMBL/GenBank/DDBJ whole genome shotgun (WGS) entry which is preliminary data.</text>
</comment>
<evidence type="ECO:0000313" key="1">
    <source>
        <dbReference type="EMBL" id="GFU06014.1"/>
    </source>
</evidence>
<sequence>MSGVTKPRCPNCKPIANKDSAKFSKISLHSCSSTPNQSTELKLAETGTWGTVCADTEASHISAGEILYFILQKEGVTFRRFDSLRYMLTAINPK</sequence>
<dbReference type="EMBL" id="BMAW01028154">
    <property type="protein sequence ID" value="GFU06014.1"/>
    <property type="molecule type" value="Genomic_DNA"/>
</dbReference>
<gene>
    <name evidence="1" type="ORF">NPIL_164451</name>
</gene>
<name>A0A8X6Q8Q4_NEPPI</name>
<proteinExistence type="predicted"/>